<dbReference type="OrthoDB" id="194443at2759"/>
<protein>
    <recommendedName>
        <fullName evidence="1">BTB domain-containing protein</fullName>
    </recommendedName>
</protein>
<dbReference type="PROSITE" id="PS50097">
    <property type="entry name" value="BTB"/>
    <property type="match status" value="1"/>
</dbReference>
<gene>
    <name evidence="2" type="ORF">PENDEC_c022G01983</name>
</gene>
<sequence>MAEPSQGSAQHFATKSLSILPLYHGPLVKIRIKPSDNEYTISKDLLCAESPVFSAMFEGQFRESQQMIADLEEMEYVVSVRSVQAIFQWLYLRVVKFDIEAPREHITAAMELVRFADKYNIVGLETEMAEYIRNIIIANPHPMTNDFFMHVDANTYWLDREHIISASYLRRGHPVRQTLAAASVQGYLQSDQHKFVEETQEYPSFAADLLLEIRSTLDRPKSNPAGTFEDPISGRILELEGMIEGI</sequence>
<dbReference type="STRING" id="69771.A0A1V6P120"/>
<dbReference type="AlphaFoldDB" id="A0A1V6P120"/>
<dbReference type="InterPro" id="IPR000210">
    <property type="entry name" value="BTB/POZ_dom"/>
</dbReference>
<dbReference type="SMART" id="SM00225">
    <property type="entry name" value="BTB"/>
    <property type="match status" value="1"/>
</dbReference>
<dbReference type="PANTHER" id="PTHR47843">
    <property type="entry name" value="BTB DOMAIN-CONTAINING PROTEIN-RELATED"/>
    <property type="match status" value="1"/>
</dbReference>
<dbReference type="OMA" id="EQAVTMH"/>
<keyword evidence="3" id="KW-1185">Reference proteome</keyword>
<dbReference type="InterPro" id="IPR011333">
    <property type="entry name" value="SKP1/BTB/POZ_sf"/>
</dbReference>
<dbReference type="SUPFAM" id="SSF54695">
    <property type="entry name" value="POZ domain"/>
    <property type="match status" value="1"/>
</dbReference>
<dbReference type="Pfam" id="PF00651">
    <property type="entry name" value="BTB"/>
    <property type="match status" value="1"/>
</dbReference>
<reference evidence="3" key="1">
    <citation type="journal article" date="2017" name="Nat. Microbiol.">
        <title>Global analysis of biosynthetic gene clusters reveals vast potential of secondary metabolite production in Penicillium species.</title>
        <authorList>
            <person name="Nielsen J.C."/>
            <person name="Grijseels S."/>
            <person name="Prigent S."/>
            <person name="Ji B."/>
            <person name="Dainat J."/>
            <person name="Nielsen K.F."/>
            <person name="Frisvad J.C."/>
            <person name="Workman M."/>
            <person name="Nielsen J."/>
        </authorList>
    </citation>
    <scope>NUCLEOTIDE SEQUENCE [LARGE SCALE GENOMIC DNA]</scope>
    <source>
        <strain evidence="3">IBT 11843</strain>
    </source>
</reference>
<dbReference type="PANTHER" id="PTHR47843:SF2">
    <property type="entry name" value="BTB DOMAIN-CONTAINING PROTEIN"/>
    <property type="match status" value="1"/>
</dbReference>
<proteinExistence type="predicted"/>
<evidence type="ECO:0000259" key="1">
    <source>
        <dbReference type="PROSITE" id="PS50097"/>
    </source>
</evidence>
<dbReference type="Proteomes" id="UP000191522">
    <property type="component" value="Unassembled WGS sequence"/>
</dbReference>
<evidence type="ECO:0000313" key="2">
    <source>
        <dbReference type="EMBL" id="OQD70638.1"/>
    </source>
</evidence>
<dbReference type="EMBL" id="MDYL01000022">
    <property type="protein sequence ID" value="OQD70638.1"/>
    <property type="molecule type" value="Genomic_DNA"/>
</dbReference>
<organism evidence="2 3">
    <name type="scientific">Penicillium decumbens</name>
    <dbReference type="NCBI Taxonomy" id="69771"/>
    <lineage>
        <taxon>Eukaryota</taxon>
        <taxon>Fungi</taxon>
        <taxon>Dikarya</taxon>
        <taxon>Ascomycota</taxon>
        <taxon>Pezizomycotina</taxon>
        <taxon>Eurotiomycetes</taxon>
        <taxon>Eurotiomycetidae</taxon>
        <taxon>Eurotiales</taxon>
        <taxon>Aspergillaceae</taxon>
        <taxon>Penicillium</taxon>
    </lineage>
</organism>
<feature type="domain" description="BTB" evidence="1">
    <location>
        <begin position="28"/>
        <end position="99"/>
    </location>
</feature>
<evidence type="ECO:0000313" key="3">
    <source>
        <dbReference type="Proteomes" id="UP000191522"/>
    </source>
</evidence>
<comment type="caution">
    <text evidence="2">The sequence shown here is derived from an EMBL/GenBank/DDBJ whole genome shotgun (WGS) entry which is preliminary data.</text>
</comment>
<name>A0A1V6P120_PENDC</name>
<accession>A0A1V6P120</accession>
<dbReference type="Gene3D" id="3.30.710.10">
    <property type="entry name" value="Potassium Channel Kv1.1, Chain A"/>
    <property type="match status" value="1"/>
</dbReference>